<dbReference type="RefSeq" id="WP_187542336.1">
    <property type="nucleotide sequence ID" value="NZ_CP060717.1"/>
</dbReference>
<keyword evidence="2" id="KW-0482">Metalloprotease</keyword>
<evidence type="ECO:0000256" key="1">
    <source>
        <dbReference type="SAM" id="Phobius"/>
    </source>
</evidence>
<keyword evidence="1" id="KW-0472">Membrane</keyword>
<feature type="transmembrane region" description="Helical" evidence="1">
    <location>
        <begin position="130"/>
        <end position="152"/>
    </location>
</feature>
<protein>
    <submittedName>
        <fullName evidence="2">PrsW family intramembrane metalloprotease</fullName>
    </submittedName>
</protein>
<keyword evidence="2" id="KW-0378">Hydrolase</keyword>
<evidence type="ECO:0000313" key="2">
    <source>
        <dbReference type="EMBL" id="QNN65344.1"/>
    </source>
</evidence>
<feature type="transmembrane region" description="Helical" evidence="1">
    <location>
        <begin position="31"/>
        <end position="50"/>
    </location>
</feature>
<dbReference type="GO" id="GO:0006508">
    <property type="term" value="P:proteolysis"/>
    <property type="evidence" value="ECO:0007669"/>
    <property type="project" value="UniProtKB-KW"/>
</dbReference>
<name>A0A7G9SBW9_9SPHN</name>
<keyword evidence="1" id="KW-1133">Transmembrane helix</keyword>
<proteinExistence type="predicted"/>
<reference evidence="2 3" key="1">
    <citation type="submission" date="2020-08" db="EMBL/GenBank/DDBJ databases">
        <title>Genome sequence of Sphingomonas rhizophila KACC 19189T.</title>
        <authorList>
            <person name="Hyun D.-W."/>
            <person name="Bae J.-W."/>
        </authorList>
    </citation>
    <scope>NUCLEOTIDE SEQUENCE [LARGE SCALE GENOMIC DNA]</scope>
    <source>
        <strain evidence="2 3">KACC 19189</strain>
    </source>
</reference>
<keyword evidence="2" id="KW-0645">Protease</keyword>
<dbReference type="GO" id="GO:0008237">
    <property type="term" value="F:metallopeptidase activity"/>
    <property type="evidence" value="ECO:0007669"/>
    <property type="project" value="UniProtKB-KW"/>
</dbReference>
<dbReference type="PANTHER" id="PTHR36844:SF1">
    <property type="entry name" value="PROTEASE PRSW"/>
    <property type="match status" value="1"/>
</dbReference>
<dbReference type="AlphaFoldDB" id="A0A7G9SBW9"/>
<dbReference type="KEGG" id="srhi:H9L12_01525"/>
<dbReference type="PANTHER" id="PTHR36844">
    <property type="entry name" value="PROTEASE PRSW"/>
    <property type="match status" value="1"/>
</dbReference>
<feature type="transmembrane region" description="Helical" evidence="1">
    <location>
        <begin position="164"/>
        <end position="184"/>
    </location>
</feature>
<feature type="transmembrane region" description="Helical" evidence="1">
    <location>
        <begin position="6"/>
        <end position="24"/>
    </location>
</feature>
<dbReference type="EMBL" id="CP060717">
    <property type="protein sequence ID" value="QNN65344.1"/>
    <property type="molecule type" value="Genomic_DNA"/>
</dbReference>
<feature type="transmembrane region" description="Helical" evidence="1">
    <location>
        <begin position="97"/>
        <end position="118"/>
    </location>
</feature>
<dbReference type="Pfam" id="PF13367">
    <property type="entry name" value="PrsW-protease"/>
    <property type="match status" value="1"/>
</dbReference>
<keyword evidence="1" id="KW-0812">Transmembrane</keyword>
<dbReference type="InterPro" id="IPR026898">
    <property type="entry name" value="PrsW"/>
</dbReference>
<gene>
    <name evidence="2" type="ORF">H9L12_01525</name>
</gene>
<feature type="transmembrane region" description="Helical" evidence="1">
    <location>
        <begin position="70"/>
        <end position="90"/>
    </location>
</feature>
<organism evidence="2 3">
    <name type="scientific">Sphingomonas rhizophila</name>
    <dbReference type="NCBI Taxonomy" id="2071607"/>
    <lineage>
        <taxon>Bacteria</taxon>
        <taxon>Pseudomonadati</taxon>
        <taxon>Pseudomonadota</taxon>
        <taxon>Alphaproteobacteria</taxon>
        <taxon>Sphingomonadales</taxon>
        <taxon>Sphingomonadaceae</taxon>
        <taxon>Sphingomonas</taxon>
    </lineage>
</organism>
<keyword evidence="3" id="KW-1185">Reference proteome</keyword>
<evidence type="ECO:0000313" key="3">
    <source>
        <dbReference type="Proteomes" id="UP000515955"/>
    </source>
</evidence>
<dbReference type="Proteomes" id="UP000515955">
    <property type="component" value="Chromosome"/>
</dbReference>
<feature type="transmembrane region" description="Helical" evidence="1">
    <location>
        <begin position="196"/>
        <end position="216"/>
    </location>
</feature>
<sequence>MIELLDWTVALVPVLAMVALFVWLDVFKLMSLSEIVVLLLAGGVIALIAYPISGQLIDVLPIGFSGYSRFVAPWIEESLKALVVLTLFYLNRIGYKLDAVISGFSIGAGFSVVENILYLMRFDDLAPTVWMVRGLGTALMHGVTGATMAAIAHELAECQNRRAAAHYTFNPLWIIPGLLVAGLVHTLFNQFPDQPLIAMMGALVATPLLLMAIFHVGSNEARGWLIEESANHRAALDALERGELPDDASGRQIAQLLRRSTPIEADHIRDYLLASMRLVVTAEEKLLGHPVPPDNVLLDTFERMESAQRAIGKAGFAALEPLLPYSRNDLWELRELREDLRKPA</sequence>
<accession>A0A7G9SBW9</accession>